<evidence type="ECO:0000256" key="2">
    <source>
        <dbReference type="ARBA" id="ARBA00009865"/>
    </source>
</evidence>
<dbReference type="Pfam" id="PF16369">
    <property type="entry name" value="GH43_C"/>
    <property type="match status" value="1"/>
</dbReference>
<name>A0ABN0RTX0_9BACT</name>
<evidence type="ECO:0000313" key="9">
    <source>
        <dbReference type="Proteomes" id="UP000243438"/>
    </source>
</evidence>
<dbReference type="InterPro" id="IPR006710">
    <property type="entry name" value="Glyco_hydro_43"/>
</dbReference>
<comment type="pathway">
    <text evidence="1">Glycan metabolism; L-arabinan degradation.</text>
</comment>
<reference evidence="8" key="1">
    <citation type="submission" date="2013-07" db="EMBL/GenBank/DDBJ databases">
        <authorList>
            <consortium name="DOE Joint Genome Institute"/>
            <person name="Anderson I."/>
            <person name="Huntemann M."/>
            <person name="Han J."/>
            <person name="Chen A."/>
            <person name="Kyrpides N."/>
            <person name="Mavromatis K."/>
            <person name="Markowitz V."/>
            <person name="Palaniappan K."/>
            <person name="Ivanova N."/>
            <person name="Schaumberg A."/>
            <person name="Pati A."/>
            <person name="Liolios K."/>
            <person name="Nordberg H.P."/>
            <person name="Cantor M.N."/>
            <person name="Hua S.X."/>
            <person name="Woyke T."/>
        </authorList>
    </citation>
    <scope>NUCLEOTIDE SEQUENCE [LARGE SCALE GENOMIC DNA]</scope>
    <source>
        <strain evidence="8">DSM 17970</strain>
    </source>
</reference>
<keyword evidence="6" id="KW-0732">Signal</keyword>
<proteinExistence type="inferred from homology"/>
<dbReference type="RefSeq" id="WP_036875875.1">
    <property type="nucleotide sequence ID" value="NZ_KK073873.1"/>
</dbReference>
<evidence type="ECO:0000256" key="4">
    <source>
        <dbReference type="ARBA" id="ARBA00023295"/>
    </source>
</evidence>
<dbReference type="PROSITE" id="PS51257">
    <property type="entry name" value="PROKAR_LIPOPROTEIN"/>
    <property type="match status" value="1"/>
</dbReference>
<keyword evidence="3 5" id="KW-0378">Hydrolase</keyword>
<dbReference type="EMBL" id="JFBS01000001">
    <property type="protein sequence ID" value="EXG77690.1"/>
    <property type="molecule type" value="Genomic_DNA"/>
</dbReference>
<dbReference type="PANTHER" id="PTHR43301:SF3">
    <property type="entry name" value="ARABINAN ENDO-1,5-ALPHA-L-ARABINOSIDASE A-RELATED"/>
    <property type="match status" value="1"/>
</dbReference>
<evidence type="ECO:0000256" key="6">
    <source>
        <dbReference type="SAM" id="SignalP"/>
    </source>
</evidence>
<dbReference type="InterPro" id="IPR032291">
    <property type="entry name" value="Abn2_C"/>
</dbReference>
<keyword evidence="9" id="KW-1185">Reference proteome</keyword>
<gene>
    <name evidence="8" type="ORF">XylorDRAFT_0033</name>
</gene>
<comment type="caution">
    <text evidence="8">The sequence shown here is derived from an EMBL/GenBank/DDBJ whole genome shotgun (WGS) entry which is preliminary data.</text>
</comment>
<dbReference type="InterPro" id="IPR050727">
    <property type="entry name" value="GH43_arabinanases"/>
</dbReference>
<evidence type="ECO:0000259" key="7">
    <source>
        <dbReference type="Pfam" id="PF16369"/>
    </source>
</evidence>
<protein>
    <submittedName>
        <fullName evidence="8">Beta-xylosidase</fullName>
    </submittedName>
</protein>
<keyword evidence="4 5" id="KW-0326">Glycosidase</keyword>
<evidence type="ECO:0000256" key="3">
    <source>
        <dbReference type="ARBA" id="ARBA00022801"/>
    </source>
</evidence>
<dbReference type="InterPro" id="IPR023296">
    <property type="entry name" value="Glyco_hydro_beta-prop_sf"/>
</dbReference>
<feature type="signal peptide" evidence="6">
    <location>
        <begin position="1"/>
        <end position="18"/>
    </location>
</feature>
<feature type="chain" id="PRO_5045310747" evidence="6">
    <location>
        <begin position="19"/>
        <end position="541"/>
    </location>
</feature>
<evidence type="ECO:0000256" key="5">
    <source>
        <dbReference type="RuleBase" id="RU361187"/>
    </source>
</evidence>
<feature type="domain" description="Extracellular endo-alpha-(1-&gt;5)-L-arabinanase C-terminal" evidence="7">
    <location>
        <begin position="435"/>
        <end position="537"/>
    </location>
</feature>
<sequence length="541" mass="60303">MKYLNIILLSLSSLFAIGCSGGDATEDVSKPTPTPPSGSDEQLASYVAPTYNDDYTSIASWDNRSKWNLANVHDPSVMKADDGYYYIYQTDASYGNAHIGHGHFFCRRSKNLVDWEFMGATMSKLPAWVKTKLNEIRSNMGLSASTVNFSDETQFGFWAPCVRRVSANLYRMYYVITVPGTINGDNTWSERAFIGLMETSTPANVSSWVDKGYVITNVSDKELNFNVKSNDWANCYFKYNAIDPSYIITPSGEHWLAYGSWHSGFAAVQLNASTGMPLKTLGNPWGTDISAYGKLINTRQMGNRWQASEAPEVVYHNGYYYMFMAYDELSVAYNTRVVRSTNIDGPYVGIDGTDVTNNGGDAYPIVTHPYKFSKGYGWVGISHCAVFDDGNGNWFFSSQGRFPANVGGNAYSNAIMMGQVRSIRWTDDGWPVVMPERYGAVPQPAITESELVGNWEHIDLSYNYAKQDVAITMNLAANHTITAGTWQGATWSYDATNKVLTANGVKLYLQREVDWEASPRKATIVYAGYNGKKTYWGKKVN</sequence>
<evidence type="ECO:0000256" key="1">
    <source>
        <dbReference type="ARBA" id="ARBA00004834"/>
    </source>
</evidence>
<organism evidence="8 9">
    <name type="scientific">Xylanibacter oryzae DSM 17970</name>
    <dbReference type="NCBI Taxonomy" id="915438"/>
    <lineage>
        <taxon>Bacteria</taxon>
        <taxon>Pseudomonadati</taxon>
        <taxon>Bacteroidota</taxon>
        <taxon>Bacteroidia</taxon>
        <taxon>Bacteroidales</taxon>
        <taxon>Prevotellaceae</taxon>
        <taxon>Xylanibacter</taxon>
    </lineage>
</organism>
<dbReference type="Pfam" id="PF04616">
    <property type="entry name" value="Glyco_hydro_43"/>
    <property type="match status" value="1"/>
</dbReference>
<dbReference type="Proteomes" id="UP000243438">
    <property type="component" value="Unassembled WGS sequence"/>
</dbReference>
<evidence type="ECO:0000313" key="8">
    <source>
        <dbReference type="EMBL" id="EXG77690.1"/>
    </source>
</evidence>
<accession>A0ABN0RTX0</accession>
<comment type="similarity">
    <text evidence="2 5">Belongs to the glycosyl hydrolase 43 family.</text>
</comment>
<dbReference type="PANTHER" id="PTHR43301">
    <property type="entry name" value="ARABINAN ENDO-1,5-ALPHA-L-ARABINOSIDASE"/>
    <property type="match status" value="1"/>
</dbReference>
<dbReference type="CDD" id="cd08998">
    <property type="entry name" value="GH43_Arb43a-like"/>
    <property type="match status" value="1"/>
</dbReference>
<dbReference type="SUPFAM" id="SSF75005">
    <property type="entry name" value="Arabinanase/levansucrase/invertase"/>
    <property type="match status" value="1"/>
</dbReference>
<dbReference type="Gene3D" id="2.115.10.20">
    <property type="entry name" value="Glycosyl hydrolase domain, family 43"/>
    <property type="match status" value="1"/>
</dbReference>